<gene>
    <name evidence="1" type="ORF">AL01_04160</name>
</gene>
<evidence type="ECO:0008006" key="3">
    <source>
        <dbReference type="Google" id="ProtNLM"/>
    </source>
</evidence>
<proteinExistence type="predicted"/>
<evidence type="ECO:0000313" key="2">
    <source>
        <dbReference type="Proteomes" id="UP000200980"/>
    </source>
</evidence>
<name>A0A1S8GQE2_9PROT</name>
<evidence type="ECO:0000313" key="1">
    <source>
        <dbReference type="EMBL" id="OOL18931.1"/>
    </source>
</evidence>
<accession>A0A1S8GQE2</accession>
<dbReference type="Proteomes" id="UP000200980">
    <property type="component" value="Unassembled WGS sequence"/>
</dbReference>
<keyword evidence="2" id="KW-1185">Reference proteome</keyword>
<sequence>MAEAVQGGSPLISLPQRLDTSAAAELKALLLEETGAAEGAVPLLDASEVDYVGGLCLQLLLASGLKVGPCSEKAAEAFALFGVQQQLLEAMDEKESRHDG</sequence>
<dbReference type="STRING" id="1539051.AL01_04160"/>
<dbReference type="OrthoDB" id="7284139at2"/>
<dbReference type="EMBL" id="JATM01000002">
    <property type="protein sequence ID" value="OOL18931.1"/>
    <property type="molecule type" value="Genomic_DNA"/>
</dbReference>
<dbReference type="RefSeq" id="WP_077396168.1">
    <property type="nucleotide sequence ID" value="NZ_JATM01000002.1"/>
</dbReference>
<dbReference type="AlphaFoldDB" id="A0A1S8GQE2"/>
<reference evidence="1 2" key="1">
    <citation type="journal article" date="2016" name="PLoS ONE">
        <title>Whole-Genome Sequence Analysis of Bombella intestini LMG 28161T, a Novel Acetic Acid Bacterium Isolated from the Crop of a Red-Tailed Bumble Bee, Bombus lapidarius.</title>
        <authorList>
            <person name="Li L."/>
            <person name="Illeghems K."/>
            <person name="Van Kerrebroeck S."/>
            <person name="Borremans W."/>
            <person name="Cleenwerck I."/>
            <person name="Smagghe G."/>
            <person name="De Vuyst L."/>
            <person name="Vandamme P."/>
        </authorList>
    </citation>
    <scope>NUCLEOTIDE SEQUENCE [LARGE SCALE GENOMIC DNA]</scope>
    <source>
        <strain evidence="1 2">R-52487</strain>
    </source>
</reference>
<organism evidence="1 2">
    <name type="scientific">Bombella intestini</name>
    <dbReference type="NCBI Taxonomy" id="1539051"/>
    <lineage>
        <taxon>Bacteria</taxon>
        <taxon>Pseudomonadati</taxon>
        <taxon>Pseudomonadota</taxon>
        <taxon>Alphaproteobacteria</taxon>
        <taxon>Acetobacterales</taxon>
        <taxon>Acetobacteraceae</taxon>
        <taxon>Bombella</taxon>
    </lineage>
</organism>
<protein>
    <recommendedName>
        <fullName evidence="3">STAS domain-containing protein</fullName>
    </recommendedName>
</protein>
<comment type="caution">
    <text evidence="1">The sequence shown here is derived from an EMBL/GenBank/DDBJ whole genome shotgun (WGS) entry which is preliminary data.</text>
</comment>